<dbReference type="Proteomes" id="UP000663828">
    <property type="component" value="Unassembled WGS sequence"/>
</dbReference>
<evidence type="ECO:0000313" key="3">
    <source>
        <dbReference type="EMBL" id="CAF1462903.1"/>
    </source>
</evidence>
<accession>A0A815QGG1</accession>
<protein>
    <submittedName>
        <fullName evidence="3">Uncharacterized protein</fullName>
    </submittedName>
</protein>
<evidence type="ECO:0000313" key="4">
    <source>
        <dbReference type="Proteomes" id="UP000663828"/>
    </source>
</evidence>
<keyword evidence="4" id="KW-1185">Reference proteome</keyword>
<reference evidence="3" key="1">
    <citation type="submission" date="2021-02" db="EMBL/GenBank/DDBJ databases">
        <authorList>
            <person name="Nowell W R."/>
        </authorList>
    </citation>
    <scope>NUCLEOTIDE SEQUENCE</scope>
</reference>
<feature type="region of interest" description="Disordered" evidence="1">
    <location>
        <begin position="270"/>
        <end position="296"/>
    </location>
</feature>
<gene>
    <name evidence="3" type="ORF">XAT740_LOCUS37537</name>
</gene>
<evidence type="ECO:0000256" key="2">
    <source>
        <dbReference type="SAM" id="SignalP"/>
    </source>
</evidence>
<feature type="compositionally biased region" description="Low complexity" evidence="1">
    <location>
        <begin position="281"/>
        <end position="292"/>
    </location>
</feature>
<name>A0A815QGG1_ADIRI</name>
<dbReference type="EMBL" id="CAJNOR010003955">
    <property type="protein sequence ID" value="CAF1462903.1"/>
    <property type="molecule type" value="Genomic_DNA"/>
</dbReference>
<feature type="signal peptide" evidence="2">
    <location>
        <begin position="1"/>
        <end position="19"/>
    </location>
</feature>
<proteinExistence type="predicted"/>
<dbReference type="AlphaFoldDB" id="A0A815QGG1"/>
<feature type="chain" id="PRO_5032845814" evidence="2">
    <location>
        <begin position="20"/>
        <end position="342"/>
    </location>
</feature>
<keyword evidence="2" id="KW-0732">Signal</keyword>
<organism evidence="3 4">
    <name type="scientific">Adineta ricciae</name>
    <name type="common">Rotifer</name>
    <dbReference type="NCBI Taxonomy" id="249248"/>
    <lineage>
        <taxon>Eukaryota</taxon>
        <taxon>Metazoa</taxon>
        <taxon>Spiralia</taxon>
        <taxon>Gnathifera</taxon>
        <taxon>Rotifera</taxon>
        <taxon>Eurotatoria</taxon>
        <taxon>Bdelloidea</taxon>
        <taxon>Adinetida</taxon>
        <taxon>Adinetidae</taxon>
        <taxon>Adineta</taxon>
    </lineage>
</organism>
<comment type="caution">
    <text evidence="3">The sequence shown here is derived from an EMBL/GenBank/DDBJ whole genome shotgun (WGS) entry which is preliminary data.</text>
</comment>
<sequence>MKCSYSILILLISFQTTYSLSCIPDQELEYSFADYDRTRFEKKLNALNLTKVSINRMCAVLITMNYEEQIFTLDCFSTTIQNTSSDDECSFHTAFAYEKDKKVILTNELELACRDYDGCQKRFIFDYVPWLISETYTDLYQALMPFIVNHKPSGQCFTAPNLTERCSKNRCIAQQNSITNVFEQFCENSQKFPPSVLIYYKLNQITFTERRTISFVCEYHECNKEDIFLQIQSLININHSISYLRNTIKNRYYTHETIFQTSLSNYHNGTNSITDNHSRTSKSTGKFQSSSSDNENDNTIQATTFLSLDKTTIKNKTSQCQFHRTTFIWYLIYLSLFVLSFH</sequence>
<evidence type="ECO:0000256" key="1">
    <source>
        <dbReference type="SAM" id="MobiDB-lite"/>
    </source>
</evidence>